<proteinExistence type="predicted"/>
<gene>
    <name evidence="2" type="ORF">ElP_37140</name>
</gene>
<keyword evidence="3" id="KW-1185">Reference proteome</keyword>
<dbReference type="Proteomes" id="UP000317835">
    <property type="component" value="Chromosome"/>
</dbReference>
<evidence type="ECO:0000313" key="3">
    <source>
        <dbReference type="Proteomes" id="UP000317835"/>
    </source>
</evidence>
<dbReference type="OrthoDB" id="271226at2"/>
<name>A0A518H4N4_9BACT</name>
<reference evidence="2 3" key="1">
    <citation type="submission" date="2019-02" db="EMBL/GenBank/DDBJ databases">
        <title>Deep-cultivation of Planctomycetes and their phenomic and genomic characterization uncovers novel biology.</title>
        <authorList>
            <person name="Wiegand S."/>
            <person name="Jogler M."/>
            <person name="Boedeker C."/>
            <person name="Pinto D."/>
            <person name="Vollmers J."/>
            <person name="Rivas-Marin E."/>
            <person name="Kohn T."/>
            <person name="Peeters S.H."/>
            <person name="Heuer A."/>
            <person name="Rast P."/>
            <person name="Oberbeckmann S."/>
            <person name="Bunk B."/>
            <person name="Jeske O."/>
            <person name="Meyerdierks A."/>
            <person name="Storesund J.E."/>
            <person name="Kallscheuer N."/>
            <person name="Luecker S."/>
            <person name="Lage O.M."/>
            <person name="Pohl T."/>
            <person name="Merkel B.J."/>
            <person name="Hornburger P."/>
            <person name="Mueller R.-W."/>
            <person name="Bruemmer F."/>
            <person name="Labrenz M."/>
            <person name="Spormann A.M."/>
            <person name="Op den Camp H."/>
            <person name="Overmann J."/>
            <person name="Amann R."/>
            <person name="Jetten M.S.M."/>
            <person name="Mascher T."/>
            <person name="Medema M.H."/>
            <person name="Devos D.P."/>
            <person name="Kaster A.-K."/>
            <person name="Ovreas L."/>
            <person name="Rohde M."/>
            <person name="Galperin M.Y."/>
            <person name="Jogler C."/>
        </authorList>
    </citation>
    <scope>NUCLEOTIDE SEQUENCE [LARGE SCALE GENOMIC DNA]</scope>
    <source>
        <strain evidence="2 3">ElP</strain>
    </source>
</reference>
<evidence type="ECO:0000313" key="2">
    <source>
        <dbReference type="EMBL" id="QDV35806.1"/>
    </source>
</evidence>
<feature type="domain" description="GTPase-associated protein 1 N-terminal" evidence="1">
    <location>
        <begin position="3"/>
        <end position="122"/>
    </location>
</feature>
<evidence type="ECO:0000259" key="1">
    <source>
        <dbReference type="Pfam" id="PF20013"/>
    </source>
</evidence>
<dbReference type="AlphaFoldDB" id="A0A518H4N4"/>
<dbReference type="KEGG" id="tpla:ElP_37140"/>
<dbReference type="EMBL" id="CP036426">
    <property type="protein sequence ID" value="QDV35806.1"/>
    <property type="molecule type" value="Genomic_DNA"/>
</dbReference>
<dbReference type="RefSeq" id="WP_145271639.1">
    <property type="nucleotide sequence ID" value="NZ_CP036426.1"/>
</dbReference>
<dbReference type="InterPro" id="IPR045402">
    <property type="entry name" value="GAP1-N2"/>
</dbReference>
<sequence>MRADQAIYTSLPRAGQSGYHVVGRSRGVSDAEARALASWSPSHDALVVDGANRASVNVHPLPGGRVAVSRTCEGPPEYSGRGGRQIYTHALLLDAEGLRRSGAHPIAVFRDAMALGILRYRADPPPTLDEVELGRCHPPIGPGPGGPPPEGLDLAALRSRLESGASVEVRFPGDRLRLAEALLGSLRRELAEALSVSTSLRPSSARPFRLCLLP</sequence>
<organism evidence="2 3">
    <name type="scientific">Tautonia plasticadhaerens</name>
    <dbReference type="NCBI Taxonomy" id="2527974"/>
    <lineage>
        <taxon>Bacteria</taxon>
        <taxon>Pseudomonadati</taxon>
        <taxon>Planctomycetota</taxon>
        <taxon>Planctomycetia</taxon>
        <taxon>Isosphaerales</taxon>
        <taxon>Isosphaeraceae</taxon>
        <taxon>Tautonia</taxon>
    </lineage>
</organism>
<dbReference type="Pfam" id="PF20013">
    <property type="entry name" value="GAP1-N2"/>
    <property type="match status" value="1"/>
</dbReference>
<protein>
    <recommendedName>
        <fullName evidence="1">GTPase-associated protein 1 N-terminal domain-containing protein</fullName>
    </recommendedName>
</protein>
<accession>A0A518H4N4</accession>